<evidence type="ECO:0000259" key="5">
    <source>
        <dbReference type="Pfam" id="PF08281"/>
    </source>
</evidence>
<dbReference type="AlphaFoldDB" id="A0A3N1D2Q9"/>
<dbReference type="SUPFAM" id="SSF88946">
    <property type="entry name" value="Sigma2 domain of RNA polymerase sigma factors"/>
    <property type="match status" value="1"/>
</dbReference>
<evidence type="ECO:0000256" key="1">
    <source>
        <dbReference type="ARBA" id="ARBA00010641"/>
    </source>
</evidence>
<dbReference type="GO" id="GO:0003677">
    <property type="term" value="F:DNA binding"/>
    <property type="evidence" value="ECO:0007669"/>
    <property type="project" value="InterPro"/>
</dbReference>
<dbReference type="PANTHER" id="PTHR43133">
    <property type="entry name" value="RNA POLYMERASE ECF-TYPE SIGMA FACTO"/>
    <property type="match status" value="1"/>
</dbReference>
<dbReference type="InterPro" id="IPR013324">
    <property type="entry name" value="RNA_pol_sigma_r3/r4-like"/>
</dbReference>
<dbReference type="Gene3D" id="1.10.1740.10">
    <property type="match status" value="1"/>
</dbReference>
<sequence length="177" mass="19721">MNNPVTAHHDDPTFLVRRAQRGDLTALATLLQQITPFIERICRPIASQDTPDAVQESLIVIYQNLGALEKPAAIYSWVRIIALREAIRVARIAGRVIATDVIEIVGSNSPQLGTEIRDVLGRLTPEHRTMLTLRHVQELDEQTVAKSLDLPLGTVRSRLFRARRAFRDAWEGEAAAG</sequence>
<dbReference type="RefSeq" id="WP_123667051.1">
    <property type="nucleotide sequence ID" value="NZ_RJKE01000001.1"/>
</dbReference>
<organism evidence="6 7">
    <name type="scientific">Actinocorallia herbida</name>
    <dbReference type="NCBI Taxonomy" id="58109"/>
    <lineage>
        <taxon>Bacteria</taxon>
        <taxon>Bacillati</taxon>
        <taxon>Actinomycetota</taxon>
        <taxon>Actinomycetes</taxon>
        <taxon>Streptosporangiales</taxon>
        <taxon>Thermomonosporaceae</taxon>
        <taxon>Actinocorallia</taxon>
    </lineage>
</organism>
<dbReference type="InterPro" id="IPR013249">
    <property type="entry name" value="RNA_pol_sigma70_r4_t2"/>
</dbReference>
<protein>
    <submittedName>
        <fullName evidence="6">RNA polymerase sigma-70 factor (ECF subfamily)</fullName>
    </submittedName>
</protein>
<evidence type="ECO:0000256" key="4">
    <source>
        <dbReference type="ARBA" id="ARBA00023163"/>
    </source>
</evidence>
<keyword evidence="2" id="KW-0805">Transcription regulation</keyword>
<evidence type="ECO:0000256" key="2">
    <source>
        <dbReference type="ARBA" id="ARBA00023015"/>
    </source>
</evidence>
<dbReference type="Pfam" id="PF08281">
    <property type="entry name" value="Sigma70_r4_2"/>
    <property type="match status" value="1"/>
</dbReference>
<dbReference type="Gene3D" id="1.10.10.10">
    <property type="entry name" value="Winged helix-like DNA-binding domain superfamily/Winged helix DNA-binding domain"/>
    <property type="match status" value="1"/>
</dbReference>
<dbReference type="Proteomes" id="UP000272400">
    <property type="component" value="Unassembled WGS sequence"/>
</dbReference>
<reference evidence="6 7" key="1">
    <citation type="submission" date="2018-11" db="EMBL/GenBank/DDBJ databases">
        <title>Sequencing the genomes of 1000 actinobacteria strains.</title>
        <authorList>
            <person name="Klenk H.-P."/>
        </authorList>
    </citation>
    <scope>NUCLEOTIDE SEQUENCE [LARGE SCALE GENOMIC DNA]</scope>
    <source>
        <strain evidence="6 7">DSM 44254</strain>
    </source>
</reference>
<dbReference type="PANTHER" id="PTHR43133:SF51">
    <property type="entry name" value="RNA POLYMERASE SIGMA FACTOR"/>
    <property type="match status" value="1"/>
</dbReference>
<dbReference type="InterPro" id="IPR039425">
    <property type="entry name" value="RNA_pol_sigma-70-like"/>
</dbReference>
<evidence type="ECO:0000256" key="3">
    <source>
        <dbReference type="ARBA" id="ARBA00023082"/>
    </source>
</evidence>
<dbReference type="GO" id="GO:0006352">
    <property type="term" value="P:DNA-templated transcription initiation"/>
    <property type="evidence" value="ECO:0007669"/>
    <property type="project" value="InterPro"/>
</dbReference>
<feature type="domain" description="RNA polymerase sigma factor 70 region 4 type 2" evidence="5">
    <location>
        <begin position="115"/>
        <end position="165"/>
    </location>
</feature>
<proteinExistence type="inferred from homology"/>
<keyword evidence="4" id="KW-0804">Transcription</keyword>
<accession>A0A3N1D2Q9</accession>
<dbReference type="GO" id="GO:0016987">
    <property type="term" value="F:sigma factor activity"/>
    <property type="evidence" value="ECO:0007669"/>
    <property type="project" value="UniProtKB-KW"/>
</dbReference>
<keyword evidence="3" id="KW-0731">Sigma factor</keyword>
<keyword evidence="7" id="KW-1185">Reference proteome</keyword>
<dbReference type="InterPro" id="IPR013325">
    <property type="entry name" value="RNA_pol_sigma_r2"/>
</dbReference>
<comment type="similarity">
    <text evidence="1">Belongs to the sigma-70 factor family. ECF subfamily.</text>
</comment>
<dbReference type="SUPFAM" id="SSF88659">
    <property type="entry name" value="Sigma3 and sigma4 domains of RNA polymerase sigma factors"/>
    <property type="match status" value="1"/>
</dbReference>
<dbReference type="InterPro" id="IPR036388">
    <property type="entry name" value="WH-like_DNA-bd_sf"/>
</dbReference>
<comment type="caution">
    <text evidence="6">The sequence shown here is derived from an EMBL/GenBank/DDBJ whole genome shotgun (WGS) entry which is preliminary data.</text>
</comment>
<name>A0A3N1D2Q9_9ACTN</name>
<dbReference type="EMBL" id="RJKE01000001">
    <property type="protein sequence ID" value="ROO87817.1"/>
    <property type="molecule type" value="Genomic_DNA"/>
</dbReference>
<gene>
    <name evidence="6" type="ORF">EDD29_5460</name>
</gene>
<evidence type="ECO:0000313" key="7">
    <source>
        <dbReference type="Proteomes" id="UP000272400"/>
    </source>
</evidence>
<dbReference type="OrthoDB" id="5518337at2"/>
<evidence type="ECO:0000313" key="6">
    <source>
        <dbReference type="EMBL" id="ROO87817.1"/>
    </source>
</evidence>